<accession>A0ABU3V7Z1</accession>
<protein>
    <submittedName>
        <fullName evidence="1">Uncharacterized protein</fullName>
    </submittedName>
</protein>
<keyword evidence="2" id="KW-1185">Reference proteome</keyword>
<evidence type="ECO:0000313" key="2">
    <source>
        <dbReference type="Proteomes" id="UP001255416"/>
    </source>
</evidence>
<sequence>MTRLFPILLILVLAATGVLAQGYGKAKSGLSDRTTNRVVRLLEQGLRQCRALESVYRYDCYRQNYQAAGKQLAGNPAYAPAQQALRDVEYTLANVVNANADPAAKPMRRRGKSFAAISEAAVPRSKAAFTAALDEATTQLLRSANSGGDHFARIASALDSDKVFLRS</sequence>
<organism evidence="1 2">
    <name type="scientific">Sedimentitalea todarodis</name>
    <dbReference type="NCBI Taxonomy" id="1631240"/>
    <lineage>
        <taxon>Bacteria</taxon>
        <taxon>Pseudomonadati</taxon>
        <taxon>Pseudomonadota</taxon>
        <taxon>Alphaproteobacteria</taxon>
        <taxon>Rhodobacterales</taxon>
        <taxon>Paracoccaceae</taxon>
        <taxon>Sedimentitalea</taxon>
    </lineage>
</organism>
<dbReference type="Proteomes" id="UP001255416">
    <property type="component" value="Unassembled WGS sequence"/>
</dbReference>
<comment type="caution">
    <text evidence="1">The sequence shown here is derived from an EMBL/GenBank/DDBJ whole genome shotgun (WGS) entry which is preliminary data.</text>
</comment>
<dbReference type="RefSeq" id="WP_316771856.1">
    <property type="nucleotide sequence ID" value="NZ_JASMWN010000001.1"/>
</dbReference>
<evidence type="ECO:0000313" key="1">
    <source>
        <dbReference type="EMBL" id="MDU9002289.1"/>
    </source>
</evidence>
<gene>
    <name evidence="1" type="ORF">QO231_00330</name>
</gene>
<name>A0ABU3V7Z1_9RHOB</name>
<dbReference type="EMBL" id="JASMWN010000001">
    <property type="protein sequence ID" value="MDU9002289.1"/>
    <property type="molecule type" value="Genomic_DNA"/>
</dbReference>
<proteinExistence type="predicted"/>
<reference evidence="2" key="1">
    <citation type="submission" date="2023-05" db="EMBL/GenBank/DDBJ databases">
        <title>Sedimentitalea sp. nov. JM2-8.</title>
        <authorList>
            <person name="Huang J."/>
        </authorList>
    </citation>
    <scope>NUCLEOTIDE SEQUENCE [LARGE SCALE GENOMIC DNA]</scope>
    <source>
        <strain evidence="2">KHS03</strain>
    </source>
</reference>